<keyword evidence="2" id="KW-1185">Reference proteome</keyword>
<accession>A0AAV1R286</accession>
<sequence>MLGLGCWKPILDSFKVKLESENEPVFLSMGPLLGLNSMTESFHLLCLVPALFLHAVSETPWFIKESKNISEWVSLFTHQFKVIDNRDGGAEGGFA</sequence>
<dbReference type="EMBL" id="CAWUPB010000851">
    <property type="protein sequence ID" value="CAK7327153.1"/>
    <property type="molecule type" value="Genomic_DNA"/>
</dbReference>
<dbReference type="Proteomes" id="UP001314170">
    <property type="component" value="Unassembled WGS sequence"/>
</dbReference>
<dbReference type="AlphaFoldDB" id="A0AAV1R286"/>
<evidence type="ECO:0000313" key="1">
    <source>
        <dbReference type="EMBL" id="CAK7327153.1"/>
    </source>
</evidence>
<gene>
    <name evidence="1" type="ORF">DCAF_LOCUS4860</name>
</gene>
<organism evidence="1 2">
    <name type="scientific">Dovyalis caffra</name>
    <dbReference type="NCBI Taxonomy" id="77055"/>
    <lineage>
        <taxon>Eukaryota</taxon>
        <taxon>Viridiplantae</taxon>
        <taxon>Streptophyta</taxon>
        <taxon>Embryophyta</taxon>
        <taxon>Tracheophyta</taxon>
        <taxon>Spermatophyta</taxon>
        <taxon>Magnoliopsida</taxon>
        <taxon>eudicotyledons</taxon>
        <taxon>Gunneridae</taxon>
        <taxon>Pentapetalae</taxon>
        <taxon>rosids</taxon>
        <taxon>fabids</taxon>
        <taxon>Malpighiales</taxon>
        <taxon>Salicaceae</taxon>
        <taxon>Flacourtieae</taxon>
        <taxon>Dovyalis</taxon>
    </lineage>
</organism>
<evidence type="ECO:0000313" key="2">
    <source>
        <dbReference type="Proteomes" id="UP001314170"/>
    </source>
</evidence>
<protein>
    <submittedName>
        <fullName evidence="1">Uncharacterized protein</fullName>
    </submittedName>
</protein>
<proteinExistence type="predicted"/>
<name>A0AAV1R286_9ROSI</name>
<reference evidence="1 2" key="1">
    <citation type="submission" date="2024-01" db="EMBL/GenBank/DDBJ databases">
        <authorList>
            <person name="Waweru B."/>
        </authorList>
    </citation>
    <scope>NUCLEOTIDE SEQUENCE [LARGE SCALE GENOMIC DNA]</scope>
</reference>
<comment type="caution">
    <text evidence="1">The sequence shown here is derived from an EMBL/GenBank/DDBJ whole genome shotgun (WGS) entry which is preliminary data.</text>
</comment>